<evidence type="ECO:0000313" key="2">
    <source>
        <dbReference type="Proteomes" id="UP000480548"/>
    </source>
</evidence>
<dbReference type="Proteomes" id="UP000480548">
    <property type="component" value="Unassembled WGS sequence"/>
</dbReference>
<proteinExistence type="predicted"/>
<evidence type="ECO:0000313" key="1">
    <source>
        <dbReference type="EMBL" id="KAF3124203.1"/>
    </source>
</evidence>
<organism evidence="1 2">
    <name type="scientific">Orbilia oligospora</name>
    <name type="common">Nematode-trapping fungus</name>
    <name type="synonym">Arthrobotrys oligospora</name>
    <dbReference type="NCBI Taxonomy" id="2813651"/>
    <lineage>
        <taxon>Eukaryota</taxon>
        <taxon>Fungi</taxon>
        <taxon>Dikarya</taxon>
        <taxon>Ascomycota</taxon>
        <taxon>Pezizomycotina</taxon>
        <taxon>Orbiliomycetes</taxon>
        <taxon>Orbiliales</taxon>
        <taxon>Orbiliaceae</taxon>
        <taxon>Orbilia</taxon>
    </lineage>
</organism>
<gene>
    <name evidence="1" type="ORF">TWF703_000505</name>
</gene>
<accession>A0A7C8JI19</accession>
<dbReference type="AlphaFoldDB" id="A0A7C8JI19"/>
<name>A0A7C8JI19_ORBOL</name>
<dbReference type="EMBL" id="WIQZ01000102">
    <property type="protein sequence ID" value="KAF3124203.1"/>
    <property type="molecule type" value="Genomic_DNA"/>
</dbReference>
<comment type="caution">
    <text evidence="1">The sequence shown here is derived from an EMBL/GenBank/DDBJ whole genome shotgun (WGS) entry which is preliminary data.</text>
</comment>
<sequence>MAPYTNLNPISRLILVFRIDSRGPGSIAFQKAVKSLRWSRVLKREQREDVVWTRFVDVGGRRRLIFQSETFAFEDPVLPYWAKQDRTGQDRLTSSSNARNQINLQRKAVRCKVEWKAAIAIS</sequence>
<reference evidence="1 2" key="1">
    <citation type="submission" date="2019-06" db="EMBL/GenBank/DDBJ databases">
        <authorList>
            <person name="Palmer J.M."/>
        </authorList>
    </citation>
    <scope>NUCLEOTIDE SEQUENCE [LARGE SCALE GENOMIC DNA]</scope>
    <source>
        <strain evidence="1 2">TWF703</strain>
    </source>
</reference>
<protein>
    <submittedName>
        <fullName evidence="1">Uncharacterized protein</fullName>
    </submittedName>
</protein>